<evidence type="ECO:0000259" key="1">
    <source>
        <dbReference type="Pfam" id="PF20797"/>
    </source>
</evidence>
<dbReference type="OrthoDB" id="9792853at2"/>
<dbReference type="eggNOG" id="COG3007">
    <property type="taxonomic scope" value="Bacteria"/>
</dbReference>
<dbReference type="KEGG" id="scs:Sta7437_0790"/>
<keyword evidence="3" id="KW-1185">Reference proteome</keyword>
<dbReference type="EMBL" id="CP003653">
    <property type="protein sequence ID" value="AFZ34381.1"/>
    <property type="molecule type" value="Genomic_DNA"/>
</dbReference>
<dbReference type="STRING" id="111780.Sta7437_0790"/>
<accession>K9XQP6</accession>
<sequence>MDKNTLIVLKTDLNTQMKVIKAISERLEERARGLKPEDAVRLESVAYQIHNLYNAIEDLLKIVAAHFENQIADTARWHSLLLQRMSQEIPGIRPAFLSQESYLLLNSLRGFRHFFRHAYGVPIDYEQLQINLNKARQLYSLLEQDFERFFVTLQ</sequence>
<gene>
    <name evidence="2" type="ordered locus">Sta7437_0790</name>
</gene>
<dbReference type="Proteomes" id="UP000010473">
    <property type="component" value="Chromosome"/>
</dbReference>
<name>K9XQP6_STAC7</name>
<organism evidence="2 3">
    <name type="scientific">Stanieria cyanosphaera (strain ATCC 29371 / PCC 7437)</name>
    <dbReference type="NCBI Taxonomy" id="111780"/>
    <lineage>
        <taxon>Bacteria</taxon>
        <taxon>Bacillati</taxon>
        <taxon>Cyanobacteriota</taxon>
        <taxon>Cyanophyceae</taxon>
        <taxon>Pleurocapsales</taxon>
        <taxon>Dermocarpellaceae</taxon>
        <taxon>Stanieria</taxon>
    </lineage>
</organism>
<reference evidence="3" key="1">
    <citation type="journal article" date="2013" name="Proc. Natl. Acad. Sci. U.S.A.">
        <title>Improving the coverage of the cyanobacterial phylum using diversity-driven genome sequencing.</title>
        <authorList>
            <person name="Shih P.M."/>
            <person name="Wu D."/>
            <person name="Latifi A."/>
            <person name="Axen S.D."/>
            <person name="Fewer D.P."/>
            <person name="Talla E."/>
            <person name="Calteau A."/>
            <person name="Cai F."/>
            <person name="Tandeau de Marsac N."/>
            <person name="Rippka R."/>
            <person name="Herdman M."/>
            <person name="Sivonen K."/>
            <person name="Coursin T."/>
            <person name="Laurent T."/>
            <person name="Goodwin L."/>
            <person name="Nolan M."/>
            <person name="Davenport K.W."/>
            <person name="Han C.S."/>
            <person name="Rubin E.M."/>
            <person name="Eisen J.A."/>
            <person name="Woyke T."/>
            <person name="Gugger M."/>
            <person name="Kerfeld C.A."/>
        </authorList>
    </citation>
    <scope>NUCLEOTIDE SEQUENCE [LARGE SCALE GENOMIC DNA]</scope>
    <source>
        <strain evidence="3">ATCC 29371 / PCC 7437</strain>
    </source>
</reference>
<dbReference type="PATRIC" id="fig|111780.3.peg.823"/>
<proteinExistence type="predicted"/>
<protein>
    <recommendedName>
        <fullName evidence="1">HepT-like domain-containing protein</fullName>
    </recommendedName>
</protein>
<evidence type="ECO:0000313" key="3">
    <source>
        <dbReference type="Proteomes" id="UP000010473"/>
    </source>
</evidence>
<dbReference type="HOGENOM" id="CLU_131990_0_0_3"/>
<dbReference type="AlphaFoldDB" id="K9XQP6"/>
<feature type="domain" description="HepT-like" evidence="1">
    <location>
        <begin position="45"/>
        <end position="150"/>
    </location>
</feature>
<dbReference type="RefSeq" id="WP_015192054.1">
    <property type="nucleotide sequence ID" value="NC_019748.1"/>
</dbReference>
<dbReference type="Pfam" id="PF20797">
    <property type="entry name" value="HepT-like_2"/>
    <property type="match status" value="1"/>
</dbReference>
<evidence type="ECO:0000313" key="2">
    <source>
        <dbReference type="EMBL" id="AFZ34381.1"/>
    </source>
</evidence>
<dbReference type="InterPro" id="IPR048769">
    <property type="entry name" value="HepT-like_dom"/>
</dbReference>